<evidence type="ECO:0000313" key="1">
    <source>
        <dbReference type="EMBL" id="SER25023.1"/>
    </source>
</evidence>
<organism evidence="1 2">
    <name type="scientific">Gracilibacillus ureilyticus</name>
    <dbReference type="NCBI Taxonomy" id="531814"/>
    <lineage>
        <taxon>Bacteria</taxon>
        <taxon>Bacillati</taxon>
        <taxon>Bacillota</taxon>
        <taxon>Bacilli</taxon>
        <taxon>Bacillales</taxon>
        <taxon>Bacillaceae</taxon>
        <taxon>Gracilibacillus</taxon>
    </lineage>
</organism>
<proteinExistence type="predicted"/>
<evidence type="ECO:0000313" key="2">
    <source>
        <dbReference type="Proteomes" id="UP000199687"/>
    </source>
</evidence>
<name>A0A1H9MPF9_9BACI</name>
<dbReference type="Proteomes" id="UP000199687">
    <property type="component" value="Unassembled WGS sequence"/>
</dbReference>
<gene>
    <name evidence="1" type="ORF">SAMN04487944_10267</name>
</gene>
<keyword evidence="2" id="KW-1185">Reference proteome</keyword>
<dbReference type="OrthoDB" id="2971378at2"/>
<dbReference type="EMBL" id="FOGL01000002">
    <property type="protein sequence ID" value="SER25023.1"/>
    <property type="molecule type" value="Genomic_DNA"/>
</dbReference>
<dbReference type="AlphaFoldDB" id="A0A1H9MPF9"/>
<dbReference type="RefSeq" id="WP_089739019.1">
    <property type="nucleotide sequence ID" value="NZ_FOGL01000002.1"/>
</dbReference>
<sequence>MKKIFFRVIPAVILGFMVLVSLPNVSHAEHTSEVGAKTPPPPEDIDIKGIFDPDHDYLLDGTNLLTIHDKDSLRLEGTTYAEQQVDTIGITFFLQKWDGKSWKYVGSGNEDSDSNKKLFDNSILRSAEKGYYYRVKTSHWLYHNGVYEQGETFSGNLLMK</sequence>
<accession>A0A1H9MPF9</accession>
<protein>
    <submittedName>
        <fullName evidence="1">Uncharacterized protein</fullName>
    </submittedName>
</protein>
<reference evidence="1 2" key="1">
    <citation type="submission" date="2016-10" db="EMBL/GenBank/DDBJ databases">
        <authorList>
            <person name="de Groot N.N."/>
        </authorList>
    </citation>
    <scope>NUCLEOTIDE SEQUENCE [LARGE SCALE GENOMIC DNA]</scope>
    <source>
        <strain evidence="1 2">CGMCC 1.7727</strain>
    </source>
</reference>